<dbReference type="RefSeq" id="WP_011820700.1">
    <property type="nucleotide sequence ID" value="NC_008817.1"/>
</dbReference>
<accession>A2BXU2</accession>
<dbReference type="InterPro" id="IPR055259">
    <property type="entry name" value="YkvP/CgeB_Glyco_trans-like"/>
</dbReference>
<dbReference type="KEGG" id="pmc:P9515_13961"/>
<evidence type="ECO:0000313" key="3">
    <source>
        <dbReference type="Proteomes" id="UP000001589"/>
    </source>
</evidence>
<dbReference type="OrthoDB" id="506304at2"/>
<proteinExistence type="predicted"/>
<dbReference type="GeneID" id="60201168"/>
<dbReference type="AlphaFoldDB" id="A2BXU2"/>
<dbReference type="eggNOG" id="COG4641">
    <property type="taxonomic scope" value="Bacteria"/>
</dbReference>
<evidence type="ECO:0000313" key="2">
    <source>
        <dbReference type="EMBL" id="ABM72603.1"/>
    </source>
</evidence>
<evidence type="ECO:0000259" key="1">
    <source>
        <dbReference type="Pfam" id="PF13524"/>
    </source>
</evidence>
<reference evidence="2 3" key="1">
    <citation type="journal article" date="2007" name="PLoS Genet.">
        <title>Patterns and implications of gene gain and loss in the evolution of Prochlorococcus.</title>
        <authorList>
            <person name="Kettler G.C."/>
            <person name="Martiny A.C."/>
            <person name="Huang K."/>
            <person name="Zucker J."/>
            <person name="Coleman M.L."/>
            <person name="Rodrigue S."/>
            <person name="Chen F."/>
            <person name="Lapidus A."/>
            <person name="Ferriera S."/>
            <person name="Johnson J."/>
            <person name="Steglich C."/>
            <person name="Church G.M."/>
            <person name="Richardson P."/>
            <person name="Chisholm S.W."/>
        </authorList>
    </citation>
    <scope>NUCLEOTIDE SEQUENCE [LARGE SCALE GENOMIC DNA]</scope>
    <source>
        <strain evidence="2 3">MIT 9515</strain>
    </source>
</reference>
<gene>
    <name evidence="2" type="ordered locus">P9515_13961</name>
</gene>
<sequence length="171" mass="20133">MLIEIGFVKKLRNKGINCECFGKGWENGLVSYKKMQNIFNTSKVNLNINNSVNYDLRVNFNNPKNLIEVFKSLIIKNRKIHSQIKARNFEIPLHGGFQLTDYVPGIEDYFKIGEEILCYKDFEDALSLIKYLLINKKEREIIKNNSVMRSRKEHTYTCRMKKIIENIASYK</sequence>
<feature type="domain" description="Spore protein YkvP/CgeB glycosyl transferase-like" evidence="1">
    <location>
        <begin position="7"/>
        <end position="164"/>
    </location>
</feature>
<dbReference type="HOGENOM" id="CLU_1561535_0_0_3"/>
<name>A2BXU2_PROM5</name>
<protein>
    <recommendedName>
        <fullName evidence="1">Spore protein YkvP/CgeB glycosyl transferase-like domain-containing protein</fullName>
    </recommendedName>
</protein>
<dbReference type="STRING" id="167542.P9515_13961"/>
<dbReference type="EMBL" id="CP000552">
    <property type="protein sequence ID" value="ABM72603.1"/>
    <property type="molecule type" value="Genomic_DNA"/>
</dbReference>
<dbReference type="Proteomes" id="UP000001589">
    <property type="component" value="Chromosome"/>
</dbReference>
<organism evidence="2 3">
    <name type="scientific">Prochlorococcus marinus (strain MIT 9515)</name>
    <dbReference type="NCBI Taxonomy" id="167542"/>
    <lineage>
        <taxon>Bacteria</taxon>
        <taxon>Bacillati</taxon>
        <taxon>Cyanobacteriota</taxon>
        <taxon>Cyanophyceae</taxon>
        <taxon>Synechococcales</taxon>
        <taxon>Prochlorococcaceae</taxon>
        <taxon>Prochlorococcus</taxon>
    </lineage>
</organism>
<dbReference type="Pfam" id="PF13524">
    <property type="entry name" value="Glyco_trans_1_2"/>
    <property type="match status" value="1"/>
</dbReference>